<keyword evidence="4" id="KW-1185">Reference proteome</keyword>
<feature type="domain" description="Peroxisomal multifunctional enzyme type 2-like N-terminal" evidence="2">
    <location>
        <begin position="24"/>
        <end position="158"/>
    </location>
</feature>
<dbReference type="InterPro" id="IPR029069">
    <property type="entry name" value="HotDog_dom_sf"/>
</dbReference>
<evidence type="ECO:0008006" key="5">
    <source>
        <dbReference type="Google" id="ProtNLM"/>
    </source>
</evidence>
<dbReference type="PANTHER" id="PTHR13078">
    <property type="entry name" value="PEROXISOMAL MULTIFUNCTIONAL ENZYME TYPE 2-RELATED"/>
    <property type="match status" value="1"/>
</dbReference>
<evidence type="ECO:0000313" key="4">
    <source>
        <dbReference type="Proteomes" id="UP000612746"/>
    </source>
</evidence>
<dbReference type="AlphaFoldDB" id="A0A8H7Q5K6"/>
<proteinExistence type="predicted"/>
<dbReference type="GO" id="GO:0003857">
    <property type="term" value="F:(3S)-3-hydroxyacyl-CoA dehydrogenase (NAD+) activity"/>
    <property type="evidence" value="ECO:0007669"/>
    <property type="project" value="TreeGrafter"/>
</dbReference>
<organism evidence="3 4">
    <name type="scientific">Umbelopsis vinacea</name>
    <dbReference type="NCBI Taxonomy" id="44442"/>
    <lineage>
        <taxon>Eukaryota</taxon>
        <taxon>Fungi</taxon>
        <taxon>Fungi incertae sedis</taxon>
        <taxon>Mucoromycota</taxon>
        <taxon>Mucoromycotina</taxon>
        <taxon>Umbelopsidomycetes</taxon>
        <taxon>Umbelopsidales</taxon>
        <taxon>Umbelopsidaceae</taxon>
        <taxon>Umbelopsis</taxon>
    </lineage>
</organism>
<dbReference type="OrthoDB" id="60204at2759"/>
<comment type="caution">
    <text evidence="3">The sequence shown here is derived from an EMBL/GenBank/DDBJ whole genome shotgun (WGS) entry which is preliminary data.</text>
</comment>
<dbReference type="GO" id="GO:0005777">
    <property type="term" value="C:peroxisome"/>
    <property type="evidence" value="ECO:0007669"/>
    <property type="project" value="TreeGrafter"/>
</dbReference>
<dbReference type="SUPFAM" id="SSF54637">
    <property type="entry name" value="Thioesterase/thiol ester dehydrase-isomerase"/>
    <property type="match status" value="2"/>
</dbReference>
<dbReference type="InterPro" id="IPR002539">
    <property type="entry name" value="MaoC-like_dom"/>
</dbReference>
<feature type="domain" description="MaoC-like" evidence="1">
    <location>
        <begin position="174"/>
        <end position="289"/>
    </location>
</feature>
<dbReference type="InterPro" id="IPR054357">
    <property type="entry name" value="MFE-2_N"/>
</dbReference>
<dbReference type="GO" id="GO:0044594">
    <property type="term" value="F:17-beta-hydroxysteroid dehydrogenase (NAD+) activity"/>
    <property type="evidence" value="ECO:0007669"/>
    <property type="project" value="TreeGrafter"/>
</dbReference>
<dbReference type="GO" id="GO:0006635">
    <property type="term" value="P:fatty acid beta-oxidation"/>
    <property type="evidence" value="ECO:0007669"/>
    <property type="project" value="TreeGrafter"/>
</dbReference>
<evidence type="ECO:0000313" key="3">
    <source>
        <dbReference type="EMBL" id="KAG2185116.1"/>
    </source>
</evidence>
<dbReference type="EMBL" id="JAEPRA010000005">
    <property type="protein sequence ID" value="KAG2185116.1"/>
    <property type="molecule type" value="Genomic_DNA"/>
</dbReference>
<gene>
    <name evidence="3" type="ORF">INT44_001906</name>
</gene>
<dbReference type="Gene3D" id="3.10.129.10">
    <property type="entry name" value="Hotdog Thioesterase"/>
    <property type="match status" value="2"/>
</dbReference>
<sequence>MAPKGFTVDTSKAVGYEQPAYKVAYNRRDLILYALAVGVDHSELQYLYELDPSFTALPTYPLVLQSKGDGFDINNFAEEVAKGGKTPGLPDYDLNNLVHGEQGMEVLRTVPLEGDYTIRSKISGVYDKGSGMVIETIKTLVDEQNVEYVKMTTRMFVIGYGGWGGDKGPSAASQKIPDRQPDAVDEVVTTRSQALLYRLSGDYNPLHADPAIAPMLGFERPILHGLCSYGASAHAVIKKMANNDPSRFKSIHARFSSPVYPGETLVVSMWKVEETADQETIHFITKVKERNAVVIKDGTVTLSKAKIAAKL</sequence>
<accession>A0A8H7Q5K6</accession>
<name>A0A8H7Q5K6_9FUNG</name>
<dbReference type="GO" id="GO:0004300">
    <property type="term" value="F:enoyl-CoA hydratase activity"/>
    <property type="evidence" value="ECO:0007669"/>
    <property type="project" value="TreeGrafter"/>
</dbReference>
<dbReference type="Pfam" id="PF01575">
    <property type="entry name" value="MaoC_dehydratas"/>
    <property type="match status" value="1"/>
</dbReference>
<evidence type="ECO:0000259" key="2">
    <source>
        <dbReference type="Pfam" id="PF22622"/>
    </source>
</evidence>
<dbReference type="CDD" id="cd03448">
    <property type="entry name" value="HDE_HSD"/>
    <property type="match status" value="1"/>
</dbReference>
<dbReference type="Proteomes" id="UP000612746">
    <property type="component" value="Unassembled WGS sequence"/>
</dbReference>
<protein>
    <recommendedName>
        <fullName evidence="5">MaoC-like domain-containing protein</fullName>
    </recommendedName>
</protein>
<reference evidence="3" key="1">
    <citation type="submission" date="2020-12" db="EMBL/GenBank/DDBJ databases">
        <title>Metabolic potential, ecology and presence of endohyphal bacteria is reflected in genomic diversity of Mucoromycotina.</title>
        <authorList>
            <person name="Muszewska A."/>
            <person name="Okrasinska A."/>
            <person name="Steczkiewicz K."/>
            <person name="Drgas O."/>
            <person name="Orlowska M."/>
            <person name="Perlinska-Lenart U."/>
            <person name="Aleksandrzak-Piekarczyk T."/>
            <person name="Szatraj K."/>
            <person name="Zielenkiewicz U."/>
            <person name="Pilsyk S."/>
            <person name="Malc E."/>
            <person name="Mieczkowski P."/>
            <person name="Kruszewska J.S."/>
            <person name="Biernat P."/>
            <person name="Pawlowska J."/>
        </authorList>
    </citation>
    <scope>NUCLEOTIDE SEQUENCE</scope>
    <source>
        <strain evidence="3">WA0000051536</strain>
    </source>
</reference>
<evidence type="ECO:0000259" key="1">
    <source>
        <dbReference type="Pfam" id="PF01575"/>
    </source>
</evidence>
<dbReference type="PANTHER" id="PTHR13078:SF57">
    <property type="entry name" value="DEHYDRATASE, PUTATIVE (AFU_ORTHOLOGUE AFUA_5G00640)-RELATED"/>
    <property type="match status" value="1"/>
</dbReference>
<dbReference type="Pfam" id="PF22622">
    <property type="entry name" value="MFE-2_hydrat-2_N"/>
    <property type="match status" value="1"/>
</dbReference>